<evidence type="ECO:0000313" key="1">
    <source>
        <dbReference type="EMBL" id="KAI0306476.1"/>
    </source>
</evidence>
<gene>
    <name evidence="1" type="ORF">B0F90DRAFT_1814368</name>
</gene>
<dbReference type="InterPro" id="IPR024242">
    <property type="entry name" value="NCE101"/>
</dbReference>
<sequence length="79" mass="8932">MSPALLSRTLDPMLGIFTGSLAYYLYETNPRTAPAPEQKLDNLVRWKIEKYLSNRAKRDSVAASSDADWSKLLDQAKDK</sequence>
<organism evidence="1 2">
    <name type="scientific">Multifurca ochricompacta</name>
    <dbReference type="NCBI Taxonomy" id="376703"/>
    <lineage>
        <taxon>Eukaryota</taxon>
        <taxon>Fungi</taxon>
        <taxon>Dikarya</taxon>
        <taxon>Basidiomycota</taxon>
        <taxon>Agaricomycotina</taxon>
        <taxon>Agaricomycetes</taxon>
        <taxon>Russulales</taxon>
        <taxon>Russulaceae</taxon>
        <taxon>Multifurca</taxon>
    </lineage>
</organism>
<dbReference type="Pfam" id="PF11654">
    <property type="entry name" value="NCE101"/>
    <property type="match status" value="1"/>
</dbReference>
<comment type="caution">
    <text evidence="1">The sequence shown here is derived from an EMBL/GenBank/DDBJ whole genome shotgun (WGS) entry which is preliminary data.</text>
</comment>
<protein>
    <submittedName>
        <fullName evidence="1">Uncharacterized protein</fullName>
    </submittedName>
</protein>
<dbReference type="PANTHER" id="PTHR28011">
    <property type="entry name" value="NON-CLASSICAL EXPORT PROTEIN 1"/>
    <property type="match status" value="1"/>
</dbReference>
<keyword evidence="2" id="KW-1185">Reference proteome</keyword>
<name>A0AAD4M9X1_9AGAM</name>
<evidence type="ECO:0000313" key="2">
    <source>
        <dbReference type="Proteomes" id="UP001203297"/>
    </source>
</evidence>
<reference evidence="1" key="1">
    <citation type="journal article" date="2022" name="New Phytol.">
        <title>Evolutionary transition to the ectomycorrhizal habit in the genomes of a hyperdiverse lineage of mushroom-forming fungi.</title>
        <authorList>
            <person name="Looney B."/>
            <person name="Miyauchi S."/>
            <person name="Morin E."/>
            <person name="Drula E."/>
            <person name="Courty P.E."/>
            <person name="Kohler A."/>
            <person name="Kuo A."/>
            <person name="LaButti K."/>
            <person name="Pangilinan J."/>
            <person name="Lipzen A."/>
            <person name="Riley R."/>
            <person name="Andreopoulos W."/>
            <person name="He G."/>
            <person name="Johnson J."/>
            <person name="Nolan M."/>
            <person name="Tritt A."/>
            <person name="Barry K.W."/>
            <person name="Grigoriev I.V."/>
            <person name="Nagy L.G."/>
            <person name="Hibbett D."/>
            <person name="Henrissat B."/>
            <person name="Matheny P.B."/>
            <person name="Labbe J."/>
            <person name="Martin F.M."/>
        </authorList>
    </citation>
    <scope>NUCLEOTIDE SEQUENCE</scope>
    <source>
        <strain evidence="1">BPL690</strain>
    </source>
</reference>
<dbReference type="EMBL" id="WTXG01000003">
    <property type="protein sequence ID" value="KAI0306476.1"/>
    <property type="molecule type" value="Genomic_DNA"/>
</dbReference>
<dbReference type="PANTHER" id="PTHR28011:SF1">
    <property type="entry name" value="NON-CLASSICAL EXPORT PROTEIN 1"/>
    <property type="match status" value="1"/>
</dbReference>
<dbReference type="AlphaFoldDB" id="A0AAD4M9X1"/>
<dbReference type="GO" id="GO:0009306">
    <property type="term" value="P:protein secretion"/>
    <property type="evidence" value="ECO:0007669"/>
    <property type="project" value="InterPro"/>
</dbReference>
<dbReference type="Proteomes" id="UP001203297">
    <property type="component" value="Unassembled WGS sequence"/>
</dbReference>
<accession>A0AAD4M9X1</accession>
<proteinExistence type="predicted"/>